<name>A0ABM8AJ40_9DEIO</name>
<feature type="signal peptide" evidence="1">
    <location>
        <begin position="1"/>
        <end position="20"/>
    </location>
</feature>
<accession>A0ABM8AJ40</accession>
<organism evidence="3 4">
    <name type="scientific">Deinococcus aetherius</name>
    <dbReference type="NCBI Taxonomy" id="200252"/>
    <lineage>
        <taxon>Bacteria</taxon>
        <taxon>Thermotogati</taxon>
        <taxon>Deinococcota</taxon>
        <taxon>Deinococci</taxon>
        <taxon>Deinococcales</taxon>
        <taxon>Deinococcaceae</taxon>
        <taxon>Deinococcus</taxon>
    </lineage>
</organism>
<dbReference type="PROSITE" id="PS51257">
    <property type="entry name" value="PROKAR_LIPOPROTEIN"/>
    <property type="match status" value="1"/>
</dbReference>
<keyword evidence="3" id="KW-0614">Plasmid</keyword>
<keyword evidence="1" id="KW-0732">Signal</keyword>
<geneLocation type="plasmid" evidence="3 4">
    <name>pDAETH-1</name>
</geneLocation>
<proteinExistence type="predicted"/>
<keyword evidence="4" id="KW-1185">Reference proteome</keyword>
<protein>
    <submittedName>
        <fullName evidence="3">Sugar-binding protein</fullName>
    </submittedName>
</protein>
<dbReference type="SUPFAM" id="SSF50939">
    <property type="entry name" value="Sialidases"/>
    <property type="match status" value="1"/>
</dbReference>
<evidence type="ECO:0000313" key="3">
    <source>
        <dbReference type="EMBL" id="BDP43727.1"/>
    </source>
</evidence>
<dbReference type="PANTHER" id="PTHR38792">
    <property type="entry name" value="BNR/ASP-BOX REPEAT DOMAIN PROTEIN (AFU_ORTHOLOGUE AFUA_7G06430)-RELATED"/>
    <property type="match status" value="1"/>
</dbReference>
<dbReference type="CDD" id="cd00161">
    <property type="entry name" value="beta-trefoil_Ricin-like"/>
    <property type="match status" value="1"/>
</dbReference>
<dbReference type="InterPro" id="IPR035992">
    <property type="entry name" value="Ricin_B-like_lectins"/>
</dbReference>
<dbReference type="SMART" id="SM00458">
    <property type="entry name" value="RICIN"/>
    <property type="match status" value="1"/>
</dbReference>
<dbReference type="PROSITE" id="PS50231">
    <property type="entry name" value="RICIN_B_LECTIN"/>
    <property type="match status" value="1"/>
</dbReference>
<dbReference type="Gene3D" id="2.120.10.10">
    <property type="match status" value="1"/>
</dbReference>
<dbReference type="Pfam" id="PF14200">
    <property type="entry name" value="RicinB_lectin_2"/>
    <property type="match status" value="2"/>
</dbReference>
<dbReference type="EMBL" id="AP026561">
    <property type="protein sequence ID" value="BDP43727.1"/>
    <property type="molecule type" value="Genomic_DNA"/>
</dbReference>
<sequence length="541" mass="57428">MRPMHVALTALTTLALVACGTEVASPAGQAGSGTVGPLAVGTRLADRQGYYPRVVRLAHNGSANGRLVATFESIVNGQQSAAFYQSTDDGASWQLLSELRDATPPRNCCSVLYEVPQTLGSTSAGTLFWATSVGTDQTPRTATAIKIYKSTDQGRTWTSFSTPVTGNTGLWEPEFTVDASGRLVMFFSSEEYKGSGYNQLLAHRVSTDGGASWGGDVIDVGVADNTRRPGMAVVRKLPNGTYLMSYEVCGWPGTHDCVAQLRTSPNGSDWGDRTWLGYRPQTGDGHFFAHAPTIAWAPDGSANGKVLLVGQVLKNSDGSLAANNGRAVLVQGSNGAENVPWTEMTAPVQSVGAGDNPCVNYSSALLPSANGSKLLELATDFENGTCKTYFGTGALNFPVSGATYRLVNEQSQQCLDVANGSTAINANVQQYTCNNLAPQNWLLLDKGAGYFTLTSQQSNLCLDDAFGSTAAGANVQQYTCNSLAPQNWRAVSVANGYFKVLNQQASGLALDVDRGSTTPGANVQLYTDNGFAPQHWRFERR</sequence>
<dbReference type="PANTHER" id="PTHR38792:SF3">
    <property type="entry name" value="BNR_ASP-BOX REPEAT DOMAIN PROTEIN (AFU_ORTHOLOGUE AFUA_7G06430)-RELATED"/>
    <property type="match status" value="1"/>
</dbReference>
<evidence type="ECO:0000259" key="2">
    <source>
        <dbReference type="SMART" id="SM00458"/>
    </source>
</evidence>
<reference evidence="3" key="1">
    <citation type="submission" date="2022-07" db="EMBL/GenBank/DDBJ databases">
        <title>Complete Genome Sequence of the Radioresistant Bacterium Deinococcus aetherius ST0316, Isolated from the Air Dust collected in Lower Stratosphere above Japan.</title>
        <authorList>
            <person name="Satoh K."/>
            <person name="Hagiwara K."/>
            <person name="Katsumata K."/>
            <person name="Kubo A."/>
            <person name="Yokobori S."/>
            <person name="Yamagishi A."/>
            <person name="Oono Y."/>
            <person name="Narumi I."/>
        </authorList>
    </citation>
    <scope>NUCLEOTIDE SEQUENCE</scope>
    <source>
        <strain evidence="3">ST0316</strain>
        <plasmid evidence="3">pDAETH-1</plasmid>
    </source>
</reference>
<dbReference type="Gene3D" id="2.80.10.50">
    <property type="match status" value="3"/>
</dbReference>
<feature type="chain" id="PRO_5047400413" evidence="1">
    <location>
        <begin position="21"/>
        <end position="541"/>
    </location>
</feature>
<evidence type="ECO:0000256" key="1">
    <source>
        <dbReference type="SAM" id="SignalP"/>
    </source>
</evidence>
<dbReference type="Proteomes" id="UP001064971">
    <property type="component" value="Plasmid pDAETH-1"/>
</dbReference>
<evidence type="ECO:0000313" key="4">
    <source>
        <dbReference type="Proteomes" id="UP001064971"/>
    </source>
</evidence>
<dbReference type="InterPro" id="IPR000772">
    <property type="entry name" value="Ricin_B_lectin"/>
</dbReference>
<dbReference type="SUPFAM" id="SSF50370">
    <property type="entry name" value="Ricin B-like lectins"/>
    <property type="match status" value="1"/>
</dbReference>
<feature type="domain" description="Ricin B lectin" evidence="2">
    <location>
        <begin position="401"/>
        <end position="539"/>
    </location>
</feature>
<gene>
    <name evidence="3" type="ORF">DAETH_36960</name>
</gene>
<dbReference type="CDD" id="cd15482">
    <property type="entry name" value="Sialidase_non-viral"/>
    <property type="match status" value="1"/>
</dbReference>
<dbReference type="InterPro" id="IPR036278">
    <property type="entry name" value="Sialidase_sf"/>
</dbReference>